<feature type="chain" id="PRO_5025482839" evidence="1">
    <location>
        <begin position="34"/>
        <end position="122"/>
    </location>
</feature>
<dbReference type="AlphaFoldDB" id="A0A6B0UP78"/>
<organism evidence="2">
    <name type="scientific">Ixodes ricinus</name>
    <name type="common">Common tick</name>
    <name type="synonym">Acarus ricinus</name>
    <dbReference type="NCBI Taxonomy" id="34613"/>
    <lineage>
        <taxon>Eukaryota</taxon>
        <taxon>Metazoa</taxon>
        <taxon>Ecdysozoa</taxon>
        <taxon>Arthropoda</taxon>
        <taxon>Chelicerata</taxon>
        <taxon>Arachnida</taxon>
        <taxon>Acari</taxon>
        <taxon>Parasitiformes</taxon>
        <taxon>Ixodida</taxon>
        <taxon>Ixodoidea</taxon>
        <taxon>Ixodidae</taxon>
        <taxon>Ixodinae</taxon>
        <taxon>Ixodes</taxon>
    </lineage>
</organism>
<evidence type="ECO:0000313" key="2">
    <source>
        <dbReference type="EMBL" id="MXU91426.1"/>
    </source>
</evidence>
<proteinExistence type="predicted"/>
<protein>
    <submittedName>
        <fullName evidence="2">Putative secreted protein</fullName>
    </submittedName>
</protein>
<name>A0A6B0UP78_IXORI</name>
<reference evidence="2" key="1">
    <citation type="submission" date="2019-12" db="EMBL/GenBank/DDBJ databases">
        <title>An insight into the sialome of adult female Ixodes ricinus ticks feeding for 6 days.</title>
        <authorList>
            <person name="Perner J."/>
            <person name="Ribeiro J.M.C."/>
        </authorList>
    </citation>
    <scope>NUCLEOTIDE SEQUENCE</scope>
    <source>
        <strain evidence="2">Semi-engorged</strain>
        <tissue evidence="2">Salivary glands</tissue>
    </source>
</reference>
<sequence>MSSSSSSVFRFTCSPLCLFLLFMQFSSFHKSDSRTVAITVPFNVPLNVFGYRPTISFAMSRKTLRPGFALKVRILALRALTISSKSRFIGRLPISQSFMSRGRNPSHGMTKLSRSILEETLA</sequence>
<evidence type="ECO:0000256" key="1">
    <source>
        <dbReference type="SAM" id="SignalP"/>
    </source>
</evidence>
<keyword evidence="1" id="KW-0732">Signal</keyword>
<dbReference type="EMBL" id="GIFC01009343">
    <property type="protein sequence ID" value="MXU91426.1"/>
    <property type="molecule type" value="Transcribed_RNA"/>
</dbReference>
<feature type="signal peptide" evidence="1">
    <location>
        <begin position="1"/>
        <end position="33"/>
    </location>
</feature>
<accession>A0A6B0UP78</accession>